<dbReference type="InterPro" id="IPR036770">
    <property type="entry name" value="Ankyrin_rpt-contain_sf"/>
</dbReference>
<dbReference type="SMART" id="SM00248">
    <property type="entry name" value="ANK"/>
    <property type="match status" value="2"/>
</dbReference>
<feature type="repeat" description="ANK" evidence="3">
    <location>
        <begin position="88"/>
        <end position="114"/>
    </location>
</feature>
<dbReference type="Gene3D" id="1.25.40.20">
    <property type="entry name" value="Ankyrin repeat-containing domain"/>
    <property type="match status" value="1"/>
</dbReference>
<reference evidence="5" key="2">
    <citation type="submission" date="2014-05" db="EMBL/GenBank/DDBJ databases">
        <title>The genome and life-stage specific transcriptomes of Globodera pallida elucidate key aspects of plant parasitism by a cyst nematode.</title>
        <authorList>
            <person name="Cotton J.A."/>
            <person name="Lilley C.J."/>
            <person name="Jones L.M."/>
            <person name="Kikuchi T."/>
            <person name="Reid A.J."/>
            <person name="Thorpe P."/>
            <person name="Tsai I.J."/>
            <person name="Beasley H."/>
            <person name="Blok V."/>
            <person name="Cock P.J.A."/>
            <person name="Van den Akker S.E."/>
            <person name="Holroyd N."/>
            <person name="Hunt M."/>
            <person name="Mantelin S."/>
            <person name="Naghra H."/>
            <person name="Pain A."/>
            <person name="Palomares-Rius J.E."/>
            <person name="Zarowiecki M."/>
            <person name="Berriman M."/>
            <person name="Jones J.T."/>
            <person name="Urwin P.E."/>
        </authorList>
    </citation>
    <scope>NUCLEOTIDE SEQUENCE [LARGE SCALE GENOMIC DNA]</scope>
    <source>
        <strain evidence="5">Lindley</strain>
    </source>
</reference>
<dbReference type="InterPro" id="IPR002110">
    <property type="entry name" value="Ankyrin_rpt"/>
</dbReference>
<evidence type="ECO:0000256" key="2">
    <source>
        <dbReference type="ARBA" id="ARBA00023043"/>
    </source>
</evidence>
<reference evidence="6" key="3">
    <citation type="submission" date="2016-06" db="UniProtKB">
        <authorList>
            <consortium name="WormBaseParasite"/>
        </authorList>
    </citation>
    <scope>IDENTIFICATION</scope>
</reference>
<dbReference type="WBParaSite" id="GPLIN_000658100">
    <property type="protein sequence ID" value="GPLIN_000658100"/>
    <property type="gene ID" value="GPLIN_000658100"/>
</dbReference>
<dbReference type="GO" id="GO:0005737">
    <property type="term" value="C:cytoplasm"/>
    <property type="evidence" value="ECO:0007669"/>
    <property type="project" value="TreeGrafter"/>
</dbReference>
<evidence type="ECO:0000313" key="6">
    <source>
        <dbReference type="WBParaSite" id="GPLIN_000658100"/>
    </source>
</evidence>
<evidence type="ECO:0000256" key="1">
    <source>
        <dbReference type="ARBA" id="ARBA00022737"/>
    </source>
</evidence>
<keyword evidence="1" id="KW-0677">Repeat</keyword>
<dbReference type="Pfam" id="PF12796">
    <property type="entry name" value="Ank_2"/>
    <property type="match status" value="2"/>
</dbReference>
<sequence length="182" mass="20190">MGQVVSSILPPFVVNFFSTIYSALSTIIVFLISKLFASFDSFETKTFNFFDLVYGGEVDELSALIDSLSDDELELLLHMKCPDEVDDYRETALVIAVIYGHAEVVALLLEKGADPQEGCRQMIALTPMNVLPLWQAVFYRHLEVCRHLINYGANVNGGTDSGETPLLRACYKNNLDIVSASI</sequence>
<keyword evidence="2 3" id="KW-0040">ANK repeat</keyword>
<dbReference type="Proteomes" id="UP000050741">
    <property type="component" value="Unassembled WGS sequence"/>
</dbReference>
<dbReference type="PANTHER" id="PTHR24198">
    <property type="entry name" value="ANKYRIN REPEAT AND PROTEIN KINASE DOMAIN-CONTAINING PROTEIN"/>
    <property type="match status" value="1"/>
</dbReference>
<keyword evidence="4" id="KW-1133">Transmembrane helix</keyword>
<reference evidence="5" key="1">
    <citation type="submission" date="2013-12" db="EMBL/GenBank/DDBJ databases">
        <authorList>
            <person name="Aslett M."/>
        </authorList>
    </citation>
    <scope>NUCLEOTIDE SEQUENCE [LARGE SCALE GENOMIC DNA]</scope>
    <source>
        <strain evidence="5">Lindley</strain>
    </source>
</reference>
<dbReference type="SUPFAM" id="SSF48403">
    <property type="entry name" value="Ankyrin repeat"/>
    <property type="match status" value="1"/>
</dbReference>
<evidence type="ECO:0000256" key="4">
    <source>
        <dbReference type="SAM" id="Phobius"/>
    </source>
</evidence>
<protein>
    <submittedName>
        <fullName evidence="6">ANK_REP_REGION domain-containing protein</fullName>
    </submittedName>
</protein>
<proteinExistence type="predicted"/>
<dbReference type="AlphaFoldDB" id="A0A183C138"/>
<organism evidence="5 6">
    <name type="scientific">Globodera pallida</name>
    <name type="common">Potato cyst nematode worm</name>
    <name type="synonym">Heterodera pallida</name>
    <dbReference type="NCBI Taxonomy" id="36090"/>
    <lineage>
        <taxon>Eukaryota</taxon>
        <taxon>Metazoa</taxon>
        <taxon>Ecdysozoa</taxon>
        <taxon>Nematoda</taxon>
        <taxon>Chromadorea</taxon>
        <taxon>Rhabditida</taxon>
        <taxon>Tylenchina</taxon>
        <taxon>Tylenchomorpha</taxon>
        <taxon>Tylenchoidea</taxon>
        <taxon>Heteroderidae</taxon>
        <taxon>Heteroderinae</taxon>
        <taxon>Globodera</taxon>
    </lineage>
</organism>
<dbReference type="PROSITE" id="PS50088">
    <property type="entry name" value="ANK_REPEAT"/>
    <property type="match status" value="1"/>
</dbReference>
<dbReference type="PANTHER" id="PTHR24198:SF165">
    <property type="entry name" value="ANKYRIN REPEAT-CONTAINING PROTEIN-RELATED"/>
    <property type="match status" value="1"/>
</dbReference>
<feature type="transmembrane region" description="Helical" evidence="4">
    <location>
        <begin position="12"/>
        <end position="32"/>
    </location>
</feature>
<evidence type="ECO:0000256" key="3">
    <source>
        <dbReference type="PROSITE-ProRule" id="PRU00023"/>
    </source>
</evidence>
<dbReference type="PROSITE" id="PS50297">
    <property type="entry name" value="ANK_REP_REGION"/>
    <property type="match status" value="1"/>
</dbReference>
<name>A0A183C138_GLOPA</name>
<keyword evidence="5" id="KW-1185">Reference proteome</keyword>
<accession>A0A183C138</accession>
<evidence type="ECO:0000313" key="5">
    <source>
        <dbReference type="Proteomes" id="UP000050741"/>
    </source>
</evidence>
<keyword evidence="4" id="KW-0812">Transmembrane</keyword>
<keyword evidence="4" id="KW-0472">Membrane</keyword>